<feature type="transmembrane region" description="Helical" evidence="2">
    <location>
        <begin position="78"/>
        <end position="96"/>
    </location>
</feature>
<feature type="region of interest" description="Disordered" evidence="1">
    <location>
        <begin position="129"/>
        <end position="170"/>
    </location>
</feature>
<name>A0A9W8JD73_9AGAR</name>
<dbReference type="EMBL" id="JANBPK010000920">
    <property type="protein sequence ID" value="KAJ2928720.1"/>
    <property type="molecule type" value="Genomic_DNA"/>
</dbReference>
<feature type="compositionally biased region" description="Polar residues" evidence="1">
    <location>
        <begin position="133"/>
        <end position="143"/>
    </location>
</feature>
<feature type="region of interest" description="Disordered" evidence="1">
    <location>
        <begin position="729"/>
        <end position="754"/>
    </location>
</feature>
<protein>
    <recommendedName>
        <fullName evidence="5">Proteophosphoglycan 5</fullName>
    </recommendedName>
</protein>
<reference evidence="3" key="1">
    <citation type="submission" date="2022-06" db="EMBL/GenBank/DDBJ databases">
        <title>Genome Sequence of Candolleomyces eurysporus.</title>
        <authorList>
            <person name="Buettner E."/>
        </authorList>
    </citation>
    <scope>NUCLEOTIDE SEQUENCE</scope>
    <source>
        <strain evidence="3">VTCC 930004</strain>
    </source>
</reference>
<keyword evidence="4" id="KW-1185">Reference proteome</keyword>
<keyword evidence="2" id="KW-0472">Membrane</keyword>
<evidence type="ECO:0008006" key="5">
    <source>
        <dbReference type="Google" id="ProtNLM"/>
    </source>
</evidence>
<feature type="compositionally biased region" description="Low complexity" evidence="1">
    <location>
        <begin position="226"/>
        <end position="237"/>
    </location>
</feature>
<gene>
    <name evidence="3" type="ORF">H1R20_g8405</name>
</gene>
<evidence type="ECO:0000313" key="4">
    <source>
        <dbReference type="Proteomes" id="UP001140091"/>
    </source>
</evidence>
<dbReference type="OrthoDB" id="2020419at2759"/>
<dbReference type="Proteomes" id="UP001140091">
    <property type="component" value="Unassembled WGS sequence"/>
</dbReference>
<feature type="non-terminal residue" evidence="3">
    <location>
        <position position="859"/>
    </location>
</feature>
<feature type="compositionally biased region" description="Acidic residues" evidence="1">
    <location>
        <begin position="540"/>
        <end position="552"/>
    </location>
</feature>
<accession>A0A9W8JD73</accession>
<dbReference type="AlphaFoldDB" id="A0A9W8JD73"/>
<proteinExistence type="predicted"/>
<feature type="region of interest" description="Disordered" evidence="1">
    <location>
        <begin position="519"/>
        <end position="552"/>
    </location>
</feature>
<feature type="compositionally biased region" description="Acidic residues" evidence="1">
    <location>
        <begin position="740"/>
        <end position="751"/>
    </location>
</feature>
<evidence type="ECO:0000313" key="3">
    <source>
        <dbReference type="EMBL" id="KAJ2928720.1"/>
    </source>
</evidence>
<feature type="region of interest" description="Disordered" evidence="1">
    <location>
        <begin position="212"/>
        <end position="284"/>
    </location>
</feature>
<evidence type="ECO:0000256" key="2">
    <source>
        <dbReference type="SAM" id="Phobius"/>
    </source>
</evidence>
<keyword evidence="2" id="KW-0812">Transmembrane</keyword>
<comment type="caution">
    <text evidence="3">The sequence shown here is derived from an EMBL/GenBank/DDBJ whole genome shotgun (WGS) entry which is preliminary data.</text>
</comment>
<evidence type="ECO:0000256" key="1">
    <source>
        <dbReference type="SAM" id="MobiDB-lite"/>
    </source>
</evidence>
<keyword evidence="2" id="KW-1133">Transmembrane helix</keyword>
<organism evidence="3 4">
    <name type="scientific">Candolleomyces eurysporus</name>
    <dbReference type="NCBI Taxonomy" id="2828524"/>
    <lineage>
        <taxon>Eukaryota</taxon>
        <taxon>Fungi</taxon>
        <taxon>Dikarya</taxon>
        <taxon>Basidiomycota</taxon>
        <taxon>Agaricomycotina</taxon>
        <taxon>Agaricomycetes</taxon>
        <taxon>Agaricomycetidae</taxon>
        <taxon>Agaricales</taxon>
        <taxon>Agaricineae</taxon>
        <taxon>Psathyrellaceae</taxon>
        <taxon>Candolleomyces</taxon>
    </lineage>
</organism>
<sequence>MAYEKGLVVAPHQIRARTRILEPRSNIGLFPPSTVLHDETLLAEREDGDSKAPNTGGVYTQLQGLGPSTLREIFYRRLILAFLLLSTIVLVGLFVLEDSVHAALRRPAEVPGPLEMGFRNLALNKTRFRTRNSTKGESLSSSNRRGKRPRGSAVVGVEETKAARRGSSARGTVGRFPLIDRATLAAKLGGISGYYEREREWPELYEYNDDTRGERTTRRWPPMITRIPESSRPSPKKSYPPPLSPLPSIPPPSIQAFLDDGCGSDSDAPPTTASQDRPHESRGRKPKFLFPLRIAEQESKARIHFLQLVQLAHRLDRVLVLPNVAKSRIGACYKWGFEVYYALERFCLAGDVDEGVGEDPQGEPTDKRRNTPRYITLEDFKLWSDYYRLHANKTSIHSQLVSIASSMPEGIAASSSSFSSSRSSFSQVATAAIVIDRYPTSLAAHTEFPGCFPSKFPQLSLDPTSLYVALDRQGPSLVAASEEGEYEFGDALFRALKGATATRRALGLHGHNGLAGVAGEGEGTGLDQHPMQAEDARDVVDEDEEGEEESEPDVLVVNWDLRRPIFDLSPLPSTLAAEPAKEIPSTLPYSPSLYTLSNLLSPRHQNDNETGKGGGEQQQPYIAIHWRMETVPLDVLEDCAYALIDVLSNLSAEIELEHSQLDSSAQWGDSNRERKRTKIWFASDYPYPLSLAPTDQDSRTGIRVPKSGTFREFNAAHERAIRILKSAFHPPSSSASDVGQDGEEGNWDEGEAGGGELADWAELMDISASIQAHASTIMEGIENRSNNTAAGGPWGNPTTASELLQDTGVLGILDKLIVTQADWFVSGSKRCSRQSSFTRQVIEARQADGSGRRNVVTLF</sequence>
<feature type="compositionally biased region" description="Pro residues" evidence="1">
    <location>
        <begin position="238"/>
        <end position="253"/>
    </location>
</feature>
<dbReference type="Gene3D" id="3.40.50.11350">
    <property type="match status" value="1"/>
</dbReference>